<evidence type="ECO:0000313" key="2">
    <source>
        <dbReference type="EMBL" id="CAD9670269.1"/>
    </source>
</evidence>
<dbReference type="GO" id="GO:0005524">
    <property type="term" value="F:ATP binding"/>
    <property type="evidence" value="ECO:0007669"/>
    <property type="project" value="InterPro"/>
</dbReference>
<protein>
    <recommendedName>
        <fullName evidence="1">DNA mismatch repair protein MutS core domain-containing protein</fullName>
    </recommendedName>
</protein>
<sequence>MSVASTEITTENTCKMSQQQARRARQMSTTMKHLTELLTSRSDVFVGNASAVDVIPNMPKPSNTVHSTLTTLLGGEGTDRYVVYKGFLESLNEHGSICLRAIGFLLHQLSVTSSDEDGYEMQRGHLNSHLAMDRTAAECINLLPIKGVNTEVLVGGTETNNSIYGVLNTPMKSKMGSRLLQLWLRQPLVDLKEIQTRQHAVTTLVENSLERDALREEGLAAISSMDLDALSGKLEIYSASSNATKALEALYKLHLFATRGLPVVLNVLANFPDGDPLIEKLQQGLIEVSSDLEQSVQLVEAVLDMDVAPRDYLVKSSYHEHLGDIRQELDQIQEELDFIHRDMNDLWNKMSGSSSDQVRLETADNNSDNNKKSTCCWQFRIPDTNASKILQKDSGITVHRLLKNGVYFSTKELRQLGSKKQDLLVEYQSHQKEIVQNAMAVGVTYVPVLERASILLAQLDVLQSLAHVAANFTIKKEWKTKNYRGETH</sequence>
<name>A0A7S2W6I4_9STRA</name>
<dbReference type="Pfam" id="PF05190">
    <property type="entry name" value="MutS_IV"/>
    <property type="match status" value="1"/>
</dbReference>
<dbReference type="InterPro" id="IPR007696">
    <property type="entry name" value="DNA_mismatch_repair_MutS_core"/>
</dbReference>
<dbReference type="InterPro" id="IPR007861">
    <property type="entry name" value="DNA_mismatch_repair_MutS_clamp"/>
</dbReference>
<dbReference type="InterPro" id="IPR036187">
    <property type="entry name" value="DNA_mismatch_repair_MutS_sf"/>
</dbReference>
<dbReference type="GO" id="GO:0006298">
    <property type="term" value="P:mismatch repair"/>
    <property type="evidence" value="ECO:0007669"/>
    <property type="project" value="InterPro"/>
</dbReference>
<dbReference type="AlphaFoldDB" id="A0A7S2W6I4"/>
<dbReference type="PANTHER" id="PTHR11361:SF35">
    <property type="entry name" value="DNA MISMATCH REPAIR PROTEIN MSH2"/>
    <property type="match status" value="1"/>
</dbReference>
<dbReference type="SUPFAM" id="SSF48334">
    <property type="entry name" value="DNA repair protein MutS, domain III"/>
    <property type="match status" value="1"/>
</dbReference>
<accession>A0A7S2W6I4</accession>
<dbReference type="SMART" id="SM00533">
    <property type="entry name" value="MUTSd"/>
    <property type="match status" value="1"/>
</dbReference>
<dbReference type="GO" id="GO:0006312">
    <property type="term" value="P:mitotic recombination"/>
    <property type="evidence" value="ECO:0007669"/>
    <property type="project" value="TreeGrafter"/>
</dbReference>
<proteinExistence type="predicted"/>
<dbReference type="InterPro" id="IPR045076">
    <property type="entry name" value="MutS"/>
</dbReference>
<dbReference type="GO" id="GO:0140664">
    <property type="term" value="F:ATP-dependent DNA damage sensor activity"/>
    <property type="evidence" value="ECO:0007669"/>
    <property type="project" value="InterPro"/>
</dbReference>
<organism evidence="2">
    <name type="scientific">Eucampia antarctica</name>
    <dbReference type="NCBI Taxonomy" id="49252"/>
    <lineage>
        <taxon>Eukaryota</taxon>
        <taxon>Sar</taxon>
        <taxon>Stramenopiles</taxon>
        <taxon>Ochrophyta</taxon>
        <taxon>Bacillariophyta</taxon>
        <taxon>Mediophyceae</taxon>
        <taxon>Biddulphiophycidae</taxon>
        <taxon>Hemiaulales</taxon>
        <taxon>Hemiaulaceae</taxon>
        <taxon>Eucampia</taxon>
    </lineage>
</organism>
<evidence type="ECO:0000259" key="1">
    <source>
        <dbReference type="SMART" id="SM00533"/>
    </source>
</evidence>
<dbReference type="GO" id="GO:0032301">
    <property type="term" value="C:MutSalpha complex"/>
    <property type="evidence" value="ECO:0007669"/>
    <property type="project" value="TreeGrafter"/>
</dbReference>
<reference evidence="2" key="1">
    <citation type="submission" date="2021-01" db="EMBL/GenBank/DDBJ databases">
        <authorList>
            <person name="Corre E."/>
            <person name="Pelletier E."/>
            <person name="Niang G."/>
            <person name="Scheremetjew M."/>
            <person name="Finn R."/>
            <person name="Kale V."/>
            <person name="Holt S."/>
            <person name="Cochrane G."/>
            <person name="Meng A."/>
            <person name="Brown T."/>
            <person name="Cohen L."/>
        </authorList>
    </citation>
    <scope>NUCLEOTIDE SEQUENCE</scope>
    <source>
        <strain evidence="2">CCMP1452</strain>
    </source>
</reference>
<gene>
    <name evidence="2" type="ORF">EANT1437_LOCUS6726</name>
</gene>
<dbReference type="Gene3D" id="1.10.1420.10">
    <property type="match status" value="2"/>
</dbReference>
<feature type="domain" description="DNA mismatch repair protein MutS core" evidence="1">
    <location>
        <begin position="158"/>
        <end position="486"/>
    </location>
</feature>
<dbReference type="Pfam" id="PF05192">
    <property type="entry name" value="MutS_III"/>
    <property type="match status" value="1"/>
</dbReference>
<dbReference type="PANTHER" id="PTHR11361">
    <property type="entry name" value="DNA MISMATCH REPAIR PROTEIN MUTS FAMILY MEMBER"/>
    <property type="match status" value="1"/>
</dbReference>
<dbReference type="GO" id="GO:0030983">
    <property type="term" value="F:mismatched DNA binding"/>
    <property type="evidence" value="ECO:0007669"/>
    <property type="project" value="InterPro"/>
</dbReference>
<dbReference type="EMBL" id="HBHI01013147">
    <property type="protein sequence ID" value="CAD9670269.1"/>
    <property type="molecule type" value="Transcribed_RNA"/>
</dbReference>